<keyword evidence="2" id="KW-1185">Reference proteome</keyword>
<evidence type="ECO:0000313" key="2">
    <source>
        <dbReference type="Proteomes" id="UP000184447"/>
    </source>
</evidence>
<dbReference type="RefSeq" id="WP_073338215.1">
    <property type="nucleotide sequence ID" value="NZ_FQXM01000009.1"/>
</dbReference>
<sequence>MYKLIALDMDGTLLNEDKQISVENHKSLKEAKEQGVKVVLATGRPLVGIENYLKELDLVTTENYSVSFNGALVQNNNTGEIISKNILNDDDVKYLYDLSLKLNVNRHANTTDSVITTVNNKYTEIESTINKIPTHIMDLSNLPSDTEVIKFMFVDDPSILDQVINNLPSTVYDKYTVVRSAPYFLEFLHPMANKGAGVKAIAERFEINQEEVICVGDAGNDVHMVEYAGLGVAMDNAFDELKAIANYITKSNAEDGVAHVVNKFILKKKTA</sequence>
<dbReference type="AlphaFoldDB" id="A0A1M5UUX9"/>
<dbReference type="InterPro" id="IPR036412">
    <property type="entry name" value="HAD-like_sf"/>
</dbReference>
<dbReference type="OrthoDB" id="9781413at2"/>
<dbReference type="GO" id="GO:0000287">
    <property type="term" value="F:magnesium ion binding"/>
    <property type="evidence" value="ECO:0007669"/>
    <property type="project" value="TreeGrafter"/>
</dbReference>
<accession>A0A1M5UUX9</accession>
<dbReference type="SFLD" id="SFLDG01144">
    <property type="entry name" value="C2.B.4:_PGP_Like"/>
    <property type="match status" value="1"/>
</dbReference>
<dbReference type="Proteomes" id="UP000184447">
    <property type="component" value="Unassembled WGS sequence"/>
</dbReference>
<organism evidence="1 2">
    <name type="scientific">Clostridium grantii DSM 8605</name>
    <dbReference type="NCBI Taxonomy" id="1121316"/>
    <lineage>
        <taxon>Bacteria</taxon>
        <taxon>Bacillati</taxon>
        <taxon>Bacillota</taxon>
        <taxon>Clostridia</taxon>
        <taxon>Eubacteriales</taxon>
        <taxon>Clostridiaceae</taxon>
        <taxon>Clostridium</taxon>
    </lineage>
</organism>
<dbReference type="PROSITE" id="PS01228">
    <property type="entry name" value="COF_1"/>
    <property type="match status" value="1"/>
</dbReference>
<reference evidence="1 2" key="1">
    <citation type="submission" date="2016-11" db="EMBL/GenBank/DDBJ databases">
        <authorList>
            <person name="Jaros S."/>
            <person name="Januszkiewicz K."/>
            <person name="Wedrychowicz H."/>
        </authorList>
    </citation>
    <scope>NUCLEOTIDE SEQUENCE [LARGE SCALE GENOMIC DNA]</scope>
    <source>
        <strain evidence="1 2">DSM 8605</strain>
    </source>
</reference>
<dbReference type="Pfam" id="PF08282">
    <property type="entry name" value="Hydrolase_3"/>
    <property type="match status" value="1"/>
</dbReference>
<dbReference type="InterPro" id="IPR006379">
    <property type="entry name" value="HAD-SF_hydro_IIB"/>
</dbReference>
<name>A0A1M5UUX9_9CLOT</name>
<dbReference type="PANTHER" id="PTHR10000">
    <property type="entry name" value="PHOSPHOSERINE PHOSPHATASE"/>
    <property type="match status" value="1"/>
</dbReference>
<dbReference type="GO" id="GO:0005829">
    <property type="term" value="C:cytosol"/>
    <property type="evidence" value="ECO:0007669"/>
    <property type="project" value="TreeGrafter"/>
</dbReference>
<dbReference type="Gene3D" id="3.40.50.1000">
    <property type="entry name" value="HAD superfamily/HAD-like"/>
    <property type="match status" value="1"/>
</dbReference>
<dbReference type="PANTHER" id="PTHR10000:SF8">
    <property type="entry name" value="HAD SUPERFAMILY HYDROLASE-LIKE, TYPE 3"/>
    <property type="match status" value="1"/>
</dbReference>
<dbReference type="NCBIfam" id="TIGR00099">
    <property type="entry name" value="Cof-subfamily"/>
    <property type="match status" value="1"/>
</dbReference>
<dbReference type="GO" id="GO:0016791">
    <property type="term" value="F:phosphatase activity"/>
    <property type="evidence" value="ECO:0007669"/>
    <property type="project" value="TreeGrafter"/>
</dbReference>
<dbReference type="NCBIfam" id="NF007806">
    <property type="entry name" value="PRK10513.1"/>
    <property type="match status" value="1"/>
</dbReference>
<dbReference type="InterPro" id="IPR023214">
    <property type="entry name" value="HAD_sf"/>
</dbReference>
<gene>
    <name evidence="1" type="ORF">SAMN02745207_01916</name>
</gene>
<dbReference type="SFLD" id="SFLDG01140">
    <property type="entry name" value="C2.B:_Phosphomannomutase_and_P"/>
    <property type="match status" value="1"/>
</dbReference>
<dbReference type="CDD" id="cd07516">
    <property type="entry name" value="HAD_Pase"/>
    <property type="match status" value="1"/>
</dbReference>
<dbReference type="Gene3D" id="3.30.1240.10">
    <property type="match status" value="1"/>
</dbReference>
<dbReference type="EMBL" id="FQXM01000009">
    <property type="protein sequence ID" value="SHH66756.1"/>
    <property type="molecule type" value="Genomic_DNA"/>
</dbReference>
<protein>
    <recommendedName>
        <fullName evidence="3">Sugar-phosphatase</fullName>
    </recommendedName>
</protein>
<dbReference type="InterPro" id="IPR000150">
    <property type="entry name" value="Cof"/>
</dbReference>
<proteinExistence type="predicted"/>
<dbReference type="SFLD" id="SFLDS00003">
    <property type="entry name" value="Haloacid_Dehalogenase"/>
    <property type="match status" value="1"/>
</dbReference>
<dbReference type="STRING" id="1121316.SAMN02745207_01916"/>
<dbReference type="SUPFAM" id="SSF56784">
    <property type="entry name" value="HAD-like"/>
    <property type="match status" value="1"/>
</dbReference>
<evidence type="ECO:0000313" key="1">
    <source>
        <dbReference type="EMBL" id="SHH66756.1"/>
    </source>
</evidence>
<dbReference type="NCBIfam" id="TIGR01484">
    <property type="entry name" value="HAD-SF-IIB"/>
    <property type="match status" value="1"/>
</dbReference>
<evidence type="ECO:0008006" key="3">
    <source>
        <dbReference type="Google" id="ProtNLM"/>
    </source>
</evidence>